<gene>
    <name evidence="2" type="ORF">XarjCFBP7645_08015</name>
</gene>
<evidence type="ECO:0000313" key="3">
    <source>
        <dbReference type="Proteomes" id="UP000239204"/>
    </source>
</evidence>
<feature type="compositionally biased region" description="Basic and acidic residues" evidence="1">
    <location>
        <begin position="87"/>
        <end position="109"/>
    </location>
</feature>
<dbReference type="AlphaFoldDB" id="A0A2S7ADB6"/>
<reference evidence="2 3" key="1">
    <citation type="submission" date="2016-08" db="EMBL/GenBank/DDBJ databases">
        <title>Evolution of the type three secretion system and type three effector repertoires in Xanthomonas.</title>
        <authorList>
            <person name="Merda D."/>
            <person name="Briand M."/>
            <person name="Bosis E."/>
            <person name="Rousseau C."/>
            <person name="Portier P."/>
            <person name="Jacques M.-A."/>
            <person name="Fischer-Le Saux M."/>
        </authorList>
    </citation>
    <scope>NUCLEOTIDE SEQUENCE [LARGE SCALE GENOMIC DNA]</scope>
    <source>
        <strain evidence="2 3">CFBP 7645</strain>
    </source>
</reference>
<dbReference type="RefSeq" id="WP_104537065.1">
    <property type="nucleotide sequence ID" value="NZ_MIGY01000002.1"/>
</dbReference>
<dbReference type="Proteomes" id="UP000239204">
    <property type="component" value="Unassembled WGS sequence"/>
</dbReference>
<accession>A0A2S7ADB6</accession>
<evidence type="ECO:0008006" key="4">
    <source>
        <dbReference type="Google" id="ProtNLM"/>
    </source>
</evidence>
<sequence length="140" mass="15420">MRRDLIVLVVLGIGACLPGCAVLQDMLHGPRPGPNGFVTVSCTNTLPNPSQPCKEEALRACSDTAIRQFVTAHSSPNMVTIYPSKQKSKDDGDKNGKNRDKDRADEQPRVEQQGYDISAEYQCYLTKPQPWDSGYTPPAR</sequence>
<protein>
    <recommendedName>
        <fullName evidence="4">Lipoprotein</fullName>
    </recommendedName>
</protein>
<evidence type="ECO:0000256" key="1">
    <source>
        <dbReference type="SAM" id="MobiDB-lite"/>
    </source>
</evidence>
<name>A0A2S7ADB6_9XANT</name>
<organism evidence="2 3">
    <name type="scientific">Xanthomonas arboricola</name>
    <dbReference type="NCBI Taxonomy" id="56448"/>
    <lineage>
        <taxon>Bacteria</taxon>
        <taxon>Pseudomonadati</taxon>
        <taxon>Pseudomonadota</taxon>
        <taxon>Gammaproteobacteria</taxon>
        <taxon>Lysobacterales</taxon>
        <taxon>Lysobacteraceae</taxon>
        <taxon>Xanthomonas</taxon>
    </lineage>
</organism>
<evidence type="ECO:0000313" key="2">
    <source>
        <dbReference type="EMBL" id="PPU07571.1"/>
    </source>
</evidence>
<comment type="caution">
    <text evidence="2">The sequence shown here is derived from an EMBL/GenBank/DDBJ whole genome shotgun (WGS) entry which is preliminary data.</text>
</comment>
<dbReference type="EMBL" id="MIGY01000002">
    <property type="protein sequence ID" value="PPU07571.1"/>
    <property type="molecule type" value="Genomic_DNA"/>
</dbReference>
<proteinExistence type="predicted"/>
<dbReference type="PROSITE" id="PS51257">
    <property type="entry name" value="PROKAR_LIPOPROTEIN"/>
    <property type="match status" value="1"/>
</dbReference>
<feature type="region of interest" description="Disordered" evidence="1">
    <location>
        <begin position="77"/>
        <end position="116"/>
    </location>
</feature>